<evidence type="ECO:0000256" key="1">
    <source>
        <dbReference type="SAM" id="Phobius"/>
    </source>
</evidence>
<keyword evidence="1" id="KW-0472">Membrane</keyword>
<keyword evidence="2" id="KW-0732">Signal</keyword>
<evidence type="ECO:0000256" key="2">
    <source>
        <dbReference type="SAM" id="SignalP"/>
    </source>
</evidence>
<dbReference type="AlphaFoldDB" id="C9YC38"/>
<dbReference type="EMBL" id="FN543105">
    <property type="protein sequence ID" value="CBA30263.1"/>
    <property type="molecule type" value="Genomic_DNA"/>
</dbReference>
<feature type="transmembrane region" description="Helical" evidence="1">
    <location>
        <begin position="37"/>
        <end position="55"/>
    </location>
</feature>
<protein>
    <recommendedName>
        <fullName evidence="4">VPEID-CTERM protein sorting domain-containing protein</fullName>
    </recommendedName>
</protein>
<reference evidence="3" key="1">
    <citation type="journal article" date="2010" name="Nature">
        <title>The Dynamic genome of Hydra.</title>
        <authorList>
            <person name="Chapman J.A."/>
            <person name="Kirkness E.F."/>
            <person name="Simakov O."/>
            <person name="Hampson S.E."/>
            <person name="Mitros T."/>
            <person name="Weinmaier T."/>
            <person name="Rattei T."/>
            <person name="Balasubramanian P.G."/>
            <person name="Borman J."/>
            <person name="Busam D."/>
            <person name="Disbennett K."/>
            <person name="Pfannkoch C."/>
            <person name="Sumin N."/>
            <person name="Sutton G."/>
            <person name="Viswanathan L."/>
            <person name="Walenz B."/>
            <person name="Goodstein D.M."/>
            <person name="Hellsten U."/>
            <person name="Kawashima T."/>
            <person name="Prochnik S.E."/>
            <person name="Putnam N.H."/>
            <person name="Shu S."/>
            <person name="Blumberg B."/>
            <person name="Dana C.E."/>
            <person name="Gee L."/>
            <person name="Kibler D.F."/>
            <person name="Law L."/>
            <person name="Lindgens D."/>
            <person name="Martinez D.E."/>
            <person name="Peng J."/>
            <person name="Wigge P.A."/>
            <person name="Bertulat B."/>
            <person name="Guder C."/>
            <person name="Nakamura Y."/>
            <person name="Ozbek S."/>
            <person name="Watanabe H."/>
            <person name="Khalturin K."/>
            <person name="Hemmrich G."/>
            <person name="Franke A."/>
            <person name="Augustin R."/>
            <person name="Fraune S."/>
            <person name="Hayakawa E."/>
            <person name="Hayakawa S."/>
            <person name="Hirose M."/>
            <person name="Hwang J."/>
            <person name="Ikeo K."/>
            <person name="Nishimiya-Fujisawa C."/>
            <person name="Ogura A."/>
            <person name="Takahashi T."/>
            <person name="Steinmetz P.R."/>
            <person name="Zhang X."/>
            <person name="Aufschnaiter R."/>
            <person name="Eder M.K."/>
            <person name="Gorny A.K."/>
            <person name="Salvenmoser W."/>
            <person name="Heimberg A.M."/>
            <person name="Wheeler B.M."/>
            <person name="Peterson K.J."/>
            <person name="Boettger A."/>
            <person name="Tischler P."/>
            <person name="Wolf A."/>
            <person name="Gojobori T."/>
            <person name="Remington K.A."/>
            <person name="Strausberg R.L."/>
            <person name="Venter J."/>
            <person name="Technau U."/>
            <person name="Hobmayer B."/>
            <person name="Bosch T.C."/>
            <person name="Holstein T.W."/>
            <person name="Fujisawa T."/>
            <person name="Bode H.R."/>
            <person name="David C.N."/>
            <person name="Rokhsar D.S."/>
            <person name="Steele R.E."/>
        </authorList>
    </citation>
    <scope>NUCLEOTIDE SEQUENCE</scope>
</reference>
<evidence type="ECO:0008006" key="4">
    <source>
        <dbReference type="Google" id="ProtNLM"/>
    </source>
</evidence>
<keyword evidence="1" id="KW-1133">Transmembrane helix</keyword>
<gene>
    <name evidence="3" type="ORF">Csp_C22670</name>
</gene>
<keyword evidence="1" id="KW-0812">Transmembrane</keyword>
<evidence type="ECO:0000313" key="3">
    <source>
        <dbReference type="EMBL" id="CBA30263.1"/>
    </source>
</evidence>
<organism evidence="3">
    <name type="scientific">Curvibacter symbiont subsp. Hydra magnipapillata</name>
    <dbReference type="NCBI Taxonomy" id="667019"/>
    <lineage>
        <taxon>Bacteria</taxon>
        <taxon>Pseudomonadati</taxon>
        <taxon>Pseudomonadota</taxon>
        <taxon>Betaproteobacteria</taxon>
        <taxon>Burkholderiales</taxon>
        <taxon>Comamonadaceae</taxon>
        <taxon>Curvibacter</taxon>
    </lineage>
</organism>
<proteinExistence type="predicted"/>
<name>C9YC38_CURXX</name>
<accession>C9YC38</accession>
<feature type="signal peptide" evidence="2">
    <location>
        <begin position="1"/>
        <end position="21"/>
    </location>
</feature>
<sequence>MKLKSLILVAITAVPTWAVHAAGPELLAATETDGSSAALLLVGLGLMATIARRRFK</sequence>
<feature type="chain" id="PRO_5003003765" description="VPEID-CTERM protein sorting domain-containing protein" evidence="2">
    <location>
        <begin position="22"/>
        <end position="56"/>
    </location>
</feature>